<keyword evidence="7" id="KW-0496">Mitochondrion</keyword>
<keyword evidence="5" id="KW-0375">Hydrogen ion transport</keyword>
<evidence type="ECO:0000313" key="11">
    <source>
        <dbReference type="Proteomes" id="UP000193411"/>
    </source>
</evidence>
<dbReference type="GO" id="GO:0015078">
    <property type="term" value="F:proton transmembrane transporter activity"/>
    <property type="evidence" value="ECO:0007669"/>
    <property type="project" value="InterPro"/>
</dbReference>
<gene>
    <name evidence="10" type="ORF">BCR44DRAFT_147935</name>
</gene>
<dbReference type="OrthoDB" id="437at2759"/>
<comment type="caution">
    <text evidence="10">The sequence shown here is derived from an EMBL/GenBank/DDBJ whole genome shotgun (WGS) entry which is preliminary data.</text>
</comment>
<evidence type="ECO:0000256" key="8">
    <source>
        <dbReference type="ARBA" id="ARBA00023136"/>
    </source>
</evidence>
<dbReference type="GO" id="GO:0045259">
    <property type="term" value="C:proton-transporting ATP synthase complex"/>
    <property type="evidence" value="ECO:0007669"/>
    <property type="project" value="UniProtKB-KW"/>
</dbReference>
<protein>
    <submittedName>
        <fullName evidence="10">Mitochondrial ATP synthase g subunit-domain-containing protein</fullName>
    </submittedName>
</protein>
<dbReference type="STRING" id="765915.A0A1Y2HHH4"/>
<evidence type="ECO:0000256" key="4">
    <source>
        <dbReference type="ARBA" id="ARBA00022547"/>
    </source>
</evidence>
<evidence type="ECO:0000256" key="7">
    <source>
        <dbReference type="ARBA" id="ARBA00023128"/>
    </source>
</evidence>
<reference evidence="10 11" key="1">
    <citation type="submission" date="2016-07" db="EMBL/GenBank/DDBJ databases">
        <title>Pervasive Adenine N6-methylation of Active Genes in Fungi.</title>
        <authorList>
            <consortium name="DOE Joint Genome Institute"/>
            <person name="Mondo S.J."/>
            <person name="Dannebaum R.O."/>
            <person name="Kuo R.C."/>
            <person name="Labutti K."/>
            <person name="Haridas S."/>
            <person name="Kuo A."/>
            <person name="Salamov A."/>
            <person name="Ahrendt S.R."/>
            <person name="Lipzen A."/>
            <person name="Sullivan W."/>
            <person name="Andreopoulos W.B."/>
            <person name="Clum A."/>
            <person name="Lindquist E."/>
            <person name="Daum C."/>
            <person name="Ramamoorthy G.K."/>
            <person name="Gryganskyi A."/>
            <person name="Culley D."/>
            <person name="Magnuson J.K."/>
            <person name="James T.Y."/>
            <person name="O'Malley M.A."/>
            <person name="Stajich J.E."/>
            <person name="Spatafora J.W."/>
            <person name="Visel A."/>
            <person name="Grigoriev I.V."/>
        </authorList>
    </citation>
    <scope>NUCLEOTIDE SEQUENCE [LARGE SCALE GENOMIC DNA]</scope>
    <source>
        <strain evidence="10 11">PL171</strain>
    </source>
</reference>
<keyword evidence="3" id="KW-0813">Transport</keyword>
<keyword evidence="9" id="KW-0066">ATP synthesis</keyword>
<evidence type="ECO:0000256" key="9">
    <source>
        <dbReference type="ARBA" id="ARBA00023310"/>
    </source>
</evidence>
<keyword evidence="6" id="KW-0406">Ion transport</keyword>
<comment type="subcellular location">
    <subcellularLocation>
        <location evidence="1">Mitochondrion membrane</location>
    </subcellularLocation>
</comment>
<dbReference type="GO" id="GO:0015986">
    <property type="term" value="P:proton motive force-driven ATP synthesis"/>
    <property type="evidence" value="ECO:0007669"/>
    <property type="project" value="InterPro"/>
</dbReference>
<organism evidence="10 11">
    <name type="scientific">Catenaria anguillulae PL171</name>
    <dbReference type="NCBI Taxonomy" id="765915"/>
    <lineage>
        <taxon>Eukaryota</taxon>
        <taxon>Fungi</taxon>
        <taxon>Fungi incertae sedis</taxon>
        <taxon>Blastocladiomycota</taxon>
        <taxon>Blastocladiomycetes</taxon>
        <taxon>Blastocladiales</taxon>
        <taxon>Catenariaceae</taxon>
        <taxon>Catenaria</taxon>
    </lineage>
</organism>
<comment type="similarity">
    <text evidence="2">Belongs to the ATPase g subunit family.</text>
</comment>
<evidence type="ECO:0000256" key="5">
    <source>
        <dbReference type="ARBA" id="ARBA00022781"/>
    </source>
</evidence>
<dbReference type="InterPro" id="IPR006808">
    <property type="entry name" value="ATP_synth_F0_gsu_mt"/>
</dbReference>
<evidence type="ECO:0000256" key="2">
    <source>
        <dbReference type="ARBA" id="ARBA00005699"/>
    </source>
</evidence>
<keyword evidence="4" id="KW-0138">CF(0)</keyword>
<evidence type="ECO:0000256" key="1">
    <source>
        <dbReference type="ARBA" id="ARBA00004325"/>
    </source>
</evidence>
<dbReference type="AlphaFoldDB" id="A0A1Y2HHH4"/>
<keyword evidence="8" id="KW-0472">Membrane</keyword>
<dbReference type="Pfam" id="PF04718">
    <property type="entry name" value="ATP-synt_G"/>
    <property type="match status" value="1"/>
</dbReference>
<name>A0A1Y2HHH4_9FUNG</name>
<dbReference type="GO" id="GO:0031966">
    <property type="term" value="C:mitochondrial membrane"/>
    <property type="evidence" value="ECO:0007669"/>
    <property type="project" value="UniProtKB-SubCell"/>
</dbReference>
<evidence type="ECO:0000256" key="3">
    <source>
        <dbReference type="ARBA" id="ARBA00022448"/>
    </source>
</evidence>
<proteinExistence type="inferred from homology"/>
<accession>A0A1Y2HHH4</accession>
<evidence type="ECO:0000256" key="6">
    <source>
        <dbReference type="ARBA" id="ARBA00023065"/>
    </source>
</evidence>
<dbReference type="Proteomes" id="UP000193411">
    <property type="component" value="Unassembled WGS sequence"/>
</dbReference>
<evidence type="ECO:0000313" key="10">
    <source>
        <dbReference type="EMBL" id="ORZ34050.1"/>
    </source>
</evidence>
<keyword evidence="11" id="KW-1185">Reference proteome</keyword>
<dbReference type="EMBL" id="MCFL01000031">
    <property type="protein sequence ID" value="ORZ34050.1"/>
    <property type="molecule type" value="Genomic_DNA"/>
</dbReference>
<sequence length="130" mass="14042">MSSFVQKAQSFAQAGLRRAYSVAQNVNAQQAQQAAGKIASKFEPVIYYGKVGGEIAKQVYHAEKLAPPTQAMLGEAQAVGLQLVQSVRQGAYKKWSQKDMIKGAVLAGEAFTFFLLGEIVGRRSLIGYSN</sequence>